<gene>
    <name evidence="1" type="ORF">O3G_MSEX014350</name>
</gene>
<dbReference type="Proteomes" id="UP000791440">
    <property type="component" value="Unassembled WGS sequence"/>
</dbReference>
<dbReference type="EMBL" id="JH669113">
    <property type="protein sequence ID" value="KAG6464202.1"/>
    <property type="molecule type" value="Genomic_DNA"/>
</dbReference>
<organism evidence="1 2">
    <name type="scientific">Manduca sexta</name>
    <name type="common">Tobacco hawkmoth</name>
    <name type="synonym">Tobacco hornworm</name>
    <dbReference type="NCBI Taxonomy" id="7130"/>
    <lineage>
        <taxon>Eukaryota</taxon>
        <taxon>Metazoa</taxon>
        <taxon>Ecdysozoa</taxon>
        <taxon>Arthropoda</taxon>
        <taxon>Hexapoda</taxon>
        <taxon>Insecta</taxon>
        <taxon>Pterygota</taxon>
        <taxon>Neoptera</taxon>
        <taxon>Endopterygota</taxon>
        <taxon>Lepidoptera</taxon>
        <taxon>Glossata</taxon>
        <taxon>Ditrysia</taxon>
        <taxon>Bombycoidea</taxon>
        <taxon>Sphingidae</taxon>
        <taxon>Sphinginae</taxon>
        <taxon>Sphingini</taxon>
        <taxon>Manduca</taxon>
    </lineage>
</organism>
<name>A0A921ZVH0_MANSE</name>
<dbReference type="EMBL" id="JH669113">
    <property type="protein sequence ID" value="KAG6464201.1"/>
    <property type="molecule type" value="Genomic_DNA"/>
</dbReference>
<dbReference type="AlphaFoldDB" id="A0A921ZVH0"/>
<reference evidence="1" key="1">
    <citation type="journal article" date="2016" name="Insect Biochem. Mol. Biol.">
        <title>Multifaceted biological insights from a draft genome sequence of the tobacco hornworm moth, Manduca sexta.</title>
        <authorList>
            <person name="Kanost M.R."/>
            <person name="Arrese E.L."/>
            <person name="Cao X."/>
            <person name="Chen Y.R."/>
            <person name="Chellapilla S."/>
            <person name="Goldsmith M.R."/>
            <person name="Grosse-Wilde E."/>
            <person name="Heckel D.G."/>
            <person name="Herndon N."/>
            <person name="Jiang H."/>
            <person name="Papanicolaou A."/>
            <person name="Qu J."/>
            <person name="Soulages J.L."/>
            <person name="Vogel H."/>
            <person name="Walters J."/>
            <person name="Waterhouse R.M."/>
            <person name="Ahn S.J."/>
            <person name="Almeida F.C."/>
            <person name="An C."/>
            <person name="Aqrawi P."/>
            <person name="Bretschneider A."/>
            <person name="Bryant W.B."/>
            <person name="Bucks S."/>
            <person name="Chao H."/>
            <person name="Chevignon G."/>
            <person name="Christen J.M."/>
            <person name="Clarke D.F."/>
            <person name="Dittmer N.T."/>
            <person name="Ferguson L.C.F."/>
            <person name="Garavelou S."/>
            <person name="Gordon K.H.J."/>
            <person name="Gunaratna R.T."/>
            <person name="Han Y."/>
            <person name="Hauser F."/>
            <person name="He Y."/>
            <person name="Heidel-Fischer H."/>
            <person name="Hirsh A."/>
            <person name="Hu Y."/>
            <person name="Jiang H."/>
            <person name="Kalra D."/>
            <person name="Klinner C."/>
            <person name="Konig C."/>
            <person name="Kovar C."/>
            <person name="Kroll A.R."/>
            <person name="Kuwar S.S."/>
            <person name="Lee S.L."/>
            <person name="Lehman R."/>
            <person name="Li K."/>
            <person name="Li Z."/>
            <person name="Liang H."/>
            <person name="Lovelace S."/>
            <person name="Lu Z."/>
            <person name="Mansfield J.H."/>
            <person name="McCulloch K.J."/>
            <person name="Mathew T."/>
            <person name="Morton B."/>
            <person name="Muzny D.M."/>
            <person name="Neunemann D."/>
            <person name="Ongeri F."/>
            <person name="Pauchet Y."/>
            <person name="Pu L.L."/>
            <person name="Pyrousis I."/>
            <person name="Rao X.J."/>
            <person name="Redding A."/>
            <person name="Roesel C."/>
            <person name="Sanchez-Gracia A."/>
            <person name="Schaack S."/>
            <person name="Shukla A."/>
            <person name="Tetreau G."/>
            <person name="Wang Y."/>
            <person name="Xiong G.H."/>
            <person name="Traut W."/>
            <person name="Walsh T.K."/>
            <person name="Worley K.C."/>
            <person name="Wu D."/>
            <person name="Wu W."/>
            <person name="Wu Y.Q."/>
            <person name="Zhang X."/>
            <person name="Zou Z."/>
            <person name="Zucker H."/>
            <person name="Briscoe A.D."/>
            <person name="Burmester T."/>
            <person name="Clem R.J."/>
            <person name="Feyereisen R."/>
            <person name="Grimmelikhuijzen C.J.P."/>
            <person name="Hamodrakas S.J."/>
            <person name="Hansson B.S."/>
            <person name="Huguet E."/>
            <person name="Jermiin L.S."/>
            <person name="Lan Q."/>
            <person name="Lehman H.K."/>
            <person name="Lorenzen M."/>
            <person name="Merzendorfer H."/>
            <person name="Michalopoulos I."/>
            <person name="Morton D.B."/>
            <person name="Muthukrishnan S."/>
            <person name="Oakeshott J.G."/>
            <person name="Palmer W."/>
            <person name="Park Y."/>
            <person name="Passarelli A.L."/>
            <person name="Rozas J."/>
            <person name="Schwartz L.M."/>
            <person name="Smith W."/>
            <person name="Southgate A."/>
            <person name="Vilcinskas A."/>
            <person name="Vogt R."/>
            <person name="Wang P."/>
            <person name="Werren J."/>
            <person name="Yu X.Q."/>
            <person name="Zhou J.J."/>
            <person name="Brown S.J."/>
            <person name="Scherer S.E."/>
            <person name="Richards S."/>
            <person name="Blissard G.W."/>
        </authorList>
    </citation>
    <scope>NUCLEOTIDE SEQUENCE</scope>
</reference>
<reference evidence="1" key="2">
    <citation type="submission" date="2020-12" db="EMBL/GenBank/DDBJ databases">
        <authorList>
            <person name="Kanost M."/>
        </authorList>
    </citation>
    <scope>NUCLEOTIDE SEQUENCE</scope>
</reference>
<accession>A0A921ZVH0</accession>
<sequence length="49" mass="5772">MDIDIKKYFLEINEIRVKMSENSMMTSVKITNTSLHIVTTGIIMYYLNK</sequence>
<evidence type="ECO:0000313" key="1">
    <source>
        <dbReference type="EMBL" id="KAG6464201.1"/>
    </source>
</evidence>
<comment type="caution">
    <text evidence="1">The sequence shown here is derived from an EMBL/GenBank/DDBJ whole genome shotgun (WGS) entry which is preliminary data.</text>
</comment>
<protein>
    <submittedName>
        <fullName evidence="1">Uncharacterized protein</fullName>
    </submittedName>
</protein>
<keyword evidence="2" id="KW-1185">Reference proteome</keyword>
<evidence type="ECO:0000313" key="2">
    <source>
        <dbReference type="Proteomes" id="UP000791440"/>
    </source>
</evidence>
<proteinExistence type="predicted"/>